<dbReference type="PANTHER" id="PTHR31147:SF8">
    <property type="entry name" value="OS04G0194466 PROTEIN"/>
    <property type="match status" value="1"/>
</dbReference>
<accession>A0A5J9WGW3</accession>
<dbReference type="InterPro" id="IPR023213">
    <property type="entry name" value="CAT-like_dom_sf"/>
</dbReference>
<dbReference type="EMBL" id="RWGY01000004">
    <property type="protein sequence ID" value="TVU47195.1"/>
    <property type="molecule type" value="Genomic_DNA"/>
</dbReference>
<gene>
    <name evidence="3" type="ORF">EJB05_06785</name>
</gene>
<feature type="compositionally biased region" description="Basic and acidic residues" evidence="2">
    <location>
        <begin position="48"/>
        <end position="63"/>
    </location>
</feature>
<dbReference type="Proteomes" id="UP000324897">
    <property type="component" value="Chromosome 5"/>
</dbReference>
<evidence type="ECO:0000313" key="4">
    <source>
        <dbReference type="Proteomes" id="UP000324897"/>
    </source>
</evidence>
<feature type="compositionally biased region" description="Basic residues" evidence="2">
    <location>
        <begin position="232"/>
        <end position="245"/>
    </location>
</feature>
<dbReference type="InterPro" id="IPR050898">
    <property type="entry name" value="Plant_acyltransferase"/>
</dbReference>
<dbReference type="PANTHER" id="PTHR31147">
    <property type="entry name" value="ACYL TRANSFERASE 4"/>
    <property type="match status" value="1"/>
</dbReference>
<feature type="region of interest" description="Disordered" evidence="2">
    <location>
        <begin position="218"/>
        <end position="250"/>
    </location>
</feature>
<comment type="caution">
    <text evidence="3">The sequence shown here is derived from an EMBL/GenBank/DDBJ whole genome shotgun (WGS) entry which is preliminary data.</text>
</comment>
<evidence type="ECO:0000256" key="1">
    <source>
        <dbReference type="ARBA" id="ARBA00009861"/>
    </source>
</evidence>
<organism evidence="3 4">
    <name type="scientific">Eragrostis curvula</name>
    <name type="common">weeping love grass</name>
    <dbReference type="NCBI Taxonomy" id="38414"/>
    <lineage>
        <taxon>Eukaryota</taxon>
        <taxon>Viridiplantae</taxon>
        <taxon>Streptophyta</taxon>
        <taxon>Embryophyta</taxon>
        <taxon>Tracheophyta</taxon>
        <taxon>Spermatophyta</taxon>
        <taxon>Magnoliopsida</taxon>
        <taxon>Liliopsida</taxon>
        <taxon>Poales</taxon>
        <taxon>Poaceae</taxon>
        <taxon>PACMAD clade</taxon>
        <taxon>Chloridoideae</taxon>
        <taxon>Eragrostideae</taxon>
        <taxon>Eragrostidinae</taxon>
        <taxon>Eragrostis</taxon>
    </lineage>
</organism>
<evidence type="ECO:0000256" key="2">
    <source>
        <dbReference type="SAM" id="MobiDB-lite"/>
    </source>
</evidence>
<proteinExistence type="inferred from homology"/>
<evidence type="ECO:0000313" key="3">
    <source>
        <dbReference type="EMBL" id="TVU47195.1"/>
    </source>
</evidence>
<feature type="non-terminal residue" evidence="3">
    <location>
        <position position="1"/>
    </location>
</feature>
<sequence length="565" mass="60935">MSINVTKSSPVLVGPLTAPATPTIGHINLSSFDKALAFFPHHVVPRLRPRDQRTRHDHKERALSHAPSPLLPHRRPRRSGRRRRALHRLHRRGRGVRGRIGQLLPGGRHAGGLWPFGPLGAQLVQVTEFSCGGFVVGVTRNHVVADGKGMAHACRTRVVMADPETPAPLVFAANVRKHVGAKDGYYGNCITSQVVLPKSGEVANGDVHDVVKLKLVPHAKQQSAGGTSGTRRSSRPPLRRGRRLPSLRPPAAHAGDGVLVRWFRSSFVAVTWNHAVADGKGMAQFLQAVGELARGLPRPSVFPVSCGDDSLPELPPFIAAVDKAMATLEPQDDFAYLDITIPSGFINRVKDGFLSSAADDGPCTVFEAVVAILWQCRTRVVMSDPETPAPLAFTANVREHVGARDGYYGNCVTLQLVVPTSGEVANGDVHDVVKLIKRAKRRIPDQFKKPAAVGAGGDEEEARGGVLQGSVEAAHDAQLFGYNAFFVTSCRNLGHDEVDFGGGTPARVMCDMDLASVPNCAACLPCKEKTDGANVLALCVRKEHAEAFLGELQSSCDRMLRYLER</sequence>
<dbReference type="Gene3D" id="3.30.559.10">
    <property type="entry name" value="Chloramphenicol acetyltransferase-like domain"/>
    <property type="match status" value="3"/>
</dbReference>
<name>A0A5J9WGW3_9POAL</name>
<feature type="compositionally biased region" description="Basic residues" evidence="2">
    <location>
        <begin position="72"/>
        <end position="87"/>
    </location>
</feature>
<keyword evidence="4" id="KW-1185">Reference proteome</keyword>
<dbReference type="OrthoDB" id="444127at2759"/>
<comment type="similarity">
    <text evidence="1">Belongs to the plant acyltransferase family.</text>
</comment>
<reference evidence="3 4" key="1">
    <citation type="journal article" date="2019" name="Sci. Rep.">
        <title>A high-quality genome of Eragrostis curvula grass provides insights into Poaceae evolution and supports new strategies to enhance forage quality.</title>
        <authorList>
            <person name="Carballo J."/>
            <person name="Santos B.A.C.M."/>
            <person name="Zappacosta D."/>
            <person name="Garbus I."/>
            <person name="Selva J.P."/>
            <person name="Gallo C.A."/>
            <person name="Diaz A."/>
            <person name="Albertini E."/>
            <person name="Caccamo M."/>
            <person name="Echenique V."/>
        </authorList>
    </citation>
    <scope>NUCLEOTIDE SEQUENCE [LARGE SCALE GENOMIC DNA]</scope>
    <source>
        <strain evidence="4">cv. Victoria</strain>
        <tissue evidence="3">Leaf</tissue>
    </source>
</reference>
<dbReference type="GO" id="GO:0016747">
    <property type="term" value="F:acyltransferase activity, transferring groups other than amino-acyl groups"/>
    <property type="evidence" value="ECO:0007669"/>
    <property type="project" value="UniProtKB-ARBA"/>
</dbReference>
<dbReference type="Gramene" id="TVU47195">
    <property type="protein sequence ID" value="TVU47195"/>
    <property type="gene ID" value="EJB05_06785"/>
</dbReference>
<dbReference type="AlphaFoldDB" id="A0A5J9WGW3"/>
<dbReference type="Pfam" id="PF02458">
    <property type="entry name" value="Transferase"/>
    <property type="match status" value="2"/>
</dbReference>
<protein>
    <submittedName>
        <fullName evidence="3">Uncharacterized protein</fullName>
    </submittedName>
</protein>
<feature type="region of interest" description="Disordered" evidence="2">
    <location>
        <begin position="47"/>
        <end position="87"/>
    </location>
</feature>